<keyword evidence="18" id="KW-1185">Reference proteome</keyword>
<dbReference type="InterPro" id="IPR018934">
    <property type="entry name" value="RIO_dom"/>
</dbReference>
<evidence type="ECO:0000256" key="11">
    <source>
        <dbReference type="ARBA" id="ARBA00047899"/>
    </source>
</evidence>
<evidence type="ECO:0000256" key="2">
    <source>
        <dbReference type="ARBA" id="ARBA00009196"/>
    </source>
</evidence>
<keyword evidence="8" id="KW-0418">Kinase</keyword>
<dbReference type="GO" id="GO:0004674">
    <property type="term" value="F:protein serine/threonine kinase activity"/>
    <property type="evidence" value="ECO:0007669"/>
    <property type="project" value="UniProtKB-KW"/>
</dbReference>
<comment type="catalytic activity">
    <reaction evidence="12">
        <text>L-seryl-[protein] + ATP = O-phospho-L-seryl-[protein] + ADP + H(+)</text>
        <dbReference type="Rhea" id="RHEA:17989"/>
        <dbReference type="Rhea" id="RHEA-COMP:9863"/>
        <dbReference type="Rhea" id="RHEA-COMP:11604"/>
        <dbReference type="ChEBI" id="CHEBI:15378"/>
        <dbReference type="ChEBI" id="CHEBI:29999"/>
        <dbReference type="ChEBI" id="CHEBI:30616"/>
        <dbReference type="ChEBI" id="CHEBI:83421"/>
        <dbReference type="ChEBI" id="CHEBI:456216"/>
        <dbReference type="EC" id="2.7.11.1"/>
    </reaction>
</comment>
<evidence type="ECO:0000256" key="10">
    <source>
        <dbReference type="ARBA" id="ARBA00022842"/>
    </source>
</evidence>
<dbReference type="Gene3D" id="1.10.10.10">
    <property type="entry name" value="Winged helix-like DNA-binding domain superfamily/Winged helix DNA-binding domain"/>
    <property type="match status" value="1"/>
</dbReference>
<dbReference type="GO" id="GO:0005829">
    <property type="term" value="C:cytosol"/>
    <property type="evidence" value="ECO:0007669"/>
    <property type="project" value="TreeGrafter"/>
</dbReference>
<dbReference type="SUPFAM" id="SSF46785">
    <property type="entry name" value="Winged helix' DNA-binding domain"/>
    <property type="match status" value="1"/>
</dbReference>
<keyword evidence="9" id="KW-0067">ATP-binding</keyword>
<feature type="domain" description="RIO kinase" evidence="16">
    <location>
        <begin position="64"/>
        <end position="294"/>
    </location>
</feature>
<dbReference type="EMBL" id="JAEHOE010000012">
    <property type="protein sequence ID" value="KAG2497969.1"/>
    <property type="molecule type" value="Genomic_DNA"/>
</dbReference>
<dbReference type="SUPFAM" id="SSF56112">
    <property type="entry name" value="Protein kinase-like (PK-like)"/>
    <property type="match status" value="1"/>
</dbReference>
<keyword evidence="10" id="KW-0460">Magnesium</keyword>
<reference evidence="17" key="1">
    <citation type="journal article" date="2020" name="bioRxiv">
        <title>Comparative genomics of Chlamydomonas.</title>
        <authorList>
            <person name="Craig R.J."/>
            <person name="Hasan A.R."/>
            <person name="Ness R.W."/>
            <person name="Keightley P.D."/>
        </authorList>
    </citation>
    <scope>NUCLEOTIDE SEQUENCE</scope>
    <source>
        <strain evidence="17">CCAP 11/70</strain>
    </source>
</reference>
<dbReference type="InterPro" id="IPR011009">
    <property type="entry name" value="Kinase-like_dom_sf"/>
</dbReference>
<evidence type="ECO:0000256" key="1">
    <source>
        <dbReference type="ARBA" id="ARBA00001946"/>
    </source>
</evidence>
<protein>
    <recommendedName>
        <fullName evidence="13">Serine/threonine-protein kinase RIO2</fullName>
        <ecNumber evidence="3">2.7.11.1</ecNumber>
    </recommendedName>
    <alternativeName>
        <fullName evidence="14">Serine/threonine-protein kinase rio2</fullName>
    </alternativeName>
</protein>
<evidence type="ECO:0000256" key="9">
    <source>
        <dbReference type="ARBA" id="ARBA00022840"/>
    </source>
</evidence>
<feature type="compositionally biased region" description="Acidic residues" evidence="15">
    <location>
        <begin position="437"/>
        <end position="459"/>
    </location>
</feature>
<feature type="compositionally biased region" description="Basic and acidic residues" evidence="15">
    <location>
        <begin position="460"/>
        <end position="472"/>
    </location>
</feature>
<evidence type="ECO:0000256" key="8">
    <source>
        <dbReference type="ARBA" id="ARBA00022777"/>
    </source>
</evidence>
<evidence type="ECO:0000256" key="6">
    <source>
        <dbReference type="ARBA" id="ARBA00022723"/>
    </source>
</evidence>
<keyword evidence="7" id="KW-0547">Nucleotide-binding</keyword>
<comment type="catalytic activity">
    <reaction evidence="11">
        <text>L-threonyl-[protein] + ATP = O-phospho-L-threonyl-[protein] + ADP + H(+)</text>
        <dbReference type="Rhea" id="RHEA:46608"/>
        <dbReference type="Rhea" id="RHEA-COMP:11060"/>
        <dbReference type="Rhea" id="RHEA-COMP:11605"/>
        <dbReference type="ChEBI" id="CHEBI:15378"/>
        <dbReference type="ChEBI" id="CHEBI:30013"/>
        <dbReference type="ChEBI" id="CHEBI:30616"/>
        <dbReference type="ChEBI" id="CHEBI:61977"/>
        <dbReference type="ChEBI" id="CHEBI:456216"/>
        <dbReference type="EC" id="2.7.11.1"/>
    </reaction>
</comment>
<dbReference type="Pfam" id="PF09202">
    <property type="entry name" value="Rio2_N"/>
    <property type="match status" value="1"/>
</dbReference>
<dbReference type="OrthoDB" id="10258631at2759"/>
<feature type="region of interest" description="Disordered" evidence="15">
    <location>
        <begin position="332"/>
        <end position="533"/>
    </location>
</feature>
<dbReference type="PANTHER" id="PTHR45852">
    <property type="entry name" value="SER/THR-PROTEIN KINASE RIO2"/>
    <property type="match status" value="1"/>
</dbReference>
<sequence>MKLDVNALRYLSKDDFRVLTAVEMGQKNHELVPIELIDSISGLKHGGAFRSIKTLMRHKLLHHDSKYYEGYRLTYMGYDFLAIRALVARGHISGVGRQIGVGKESDIFEVTNDDGEVFALKMHRLGRTSFRAVKSKRDYLGRRQNFSWLYLSRLAALKEYAFMKALYEHGFPVPQAIDNNRHAVLMSLVQARPMVQIREMAHPARVYLSCMELISRLAGKGLIHCDFNEFNLLIGEDEELTLIDFPQMVSITHANAEELFVRDVECIVRFFSKKIGYVPEQDPGLPYVRPSYAEAAAAAKAGGADGEGGLDVELAASGFQRQHQKVLEEYMEAAGSEDGEEEEGSDDEEGSDEEEEDGEAEAGSSGRQGAADGEAGPRLATGEGEAEAEAGVLPEEGDDEALEERLRAVAAKSSSGRGKAGAGDGGGGGAAGASGSGEEESEGEGESGEEEGAEEGAEEGEGRRRERGDRGPRRGGGGGGRRRHKLGETEVQQIVSAQRKKQNQRAALSRAGHNSAKKEKGSKKGGKSGGMDW</sequence>
<feature type="compositionally biased region" description="Low complexity" evidence="15">
    <location>
        <begin position="408"/>
        <end position="417"/>
    </location>
</feature>
<keyword evidence="4" id="KW-0723">Serine/threonine-protein kinase</keyword>
<evidence type="ECO:0000256" key="12">
    <source>
        <dbReference type="ARBA" id="ARBA00048679"/>
    </source>
</evidence>
<dbReference type="FunFam" id="3.30.200.20:FF:000052">
    <property type="entry name" value="Serine/threonine-protein kinase RIO2"/>
    <property type="match status" value="1"/>
</dbReference>
<evidence type="ECO:0000256" key="3">
    <source>
        <dbReference type="ARBA" id="ARBA00012513"/>
    </source>
</evidence>
<evidence type="ECO:0000256" key="5">
    <source>
        <dbReference type="ARBA" id="ARBA00022679"/>
    </source>
</evidence>
<dbReference type="GO" id="GO:0005524">
    <property type="term" value="F:ATP binding"/>
    <property type="evidence" value="ECO:0007669"/>
    <property type="project" value="UniProtKB-KW"/>
</dbReference>
<feature type="compositionally biased region" description="Gly residues" evidence="15">
    <location>
        <begin position="418"/>
        <end position="435"/>
    </location>
</feature>
<keyword evidence="6" id="KW-0479">Metal-binding</keyword>
<dbReference type="FunFam" id="1.10.10.10:FF:000053">
    <property type="entry name" value="Serine/threonine-protein kinase RIO2"/>
    <property type="match status" value="1"/>
</dbReference>
<feature type="compositionally biased region" description="Acidic residues" evidence="15">
    <location>
        <begin position="332"/>
        <end position="360"/>
    </location>
</feature>
<dbReference type="InterPro" id="IPR015285">
    <property type="entry name" value="RIO2_wHTH_N"/>
</dbReference>
<dbReference type="Gene3D" id="1.10.510.10">
    <property type="entry name" value="Transferase(Phosphotransferase) domain 1"/>
    <property type="match status" value="1"/>
</dbReference>
<dbReference type="GO" id="GO:0005634">
    <property type="term" value="C:nucleus"/>
    <property type="evidence" value="ECO:0007669"/>
    <property type="project" value="TreeGrafter"/>
</dbReference>
<proteinExistence type="inferred from homology"/>
<evidence type="ECO:0000256" key="7">
    <source>
        <dbReference type="ARBA" id="ARBA00022741"/>
    </source>
</evidence>
<accession>A0A835YA62</accession>
<dbReference type="GO" id="GO:0046872">
    <property type="term" value="F:metal ion binding"/>
    <property type="evidence" value="ECO:0007669"/>
    <property type="project" value="UniProtKB-KW"/>
</dbReference>
<dbReference type="InterPro" id="IPR000687">
    <property type="entry name" value="RIO_kinase"/>
</dbReference>
<evidence type="ECO:0000256" key="14">
    <source>
        <dbReference type="ARBA" id="ARBA00068837"/>
    </source>
</evidence>
<dbReference type="Proteomes" id="UP000612055">
    <property type="component" value="Unassembled WGS sequence"/>
</dbReference>
<keyword evidence="5" id="KW-0808">Transferase</keyword>
<evidence type="ECO:0000313" key="17">
    <source>
        <dbReference type="EMBL" id="KAG2497969.1"/>
    </source>
</evidence>
<name>A0A835YA62_9CHLO</name>
<evidence type="ECO:0000313" key="18">
    <source>
        <dbReference type="Proteomes" id="UP000612055"/>
    </source>
</evidence>
<comment type="caution">
    <text evidence="17">The sequence shown here is derived from an EMBL/GenBank/DDBJ whole genome shotgun (WGS) entry which is preliminary data.</text>
</comment>
<dbReference type="GO" id="GO:0030688">
    <property type="term" value="C:preribosome, small subunit precursor"/>
    <property type="evidence" value="ECO:0007669"/>
    <property type="project" value="TreeGrafter"/>
</dbReference>
<dbReference type="InterPro" id="IPR030484">
    <property type="entry name" value="Rio2"/>
</dbReference>
<gene>
    <name evidence="17" type="ORF">HYH03_004230</name>
</gene>
<evidence type="ECO:0000256" key="4">
    <source>
        <dbReference type="ARBA" id="ARBA00022527"/>
    </source>
</evidence>
<evidence type="ECO:0000259" key="16">
    <source>
        <dbReference type="SMART" id="SM00090"/>
    </source>
</evidence>
<dbReference type="AlphaFoldDB" id="A0A835YA62"/>
<dbReference type="InterPro" id="IPR036388">
    <property type="entry name" value="WH-like_DNA-bd_sf"/>
</dbReference>
<dbReference type="Pfam" id="PF01163">
    <property type="entry name" value="RIO1"/>
    <property type="match status" value="1"/>
</dbReference>
<comment type="similarity">
    <text evidence="2">Belongs to the protein kinase superfamily. RIO-type Ser/Thr kinase family.</text>
</comment>
<dbReference type="Gene3D" id="3.30.200.20">
    <property type="entry name" value="Phosphorylase Kinase, domain 1"/>
    <property type="match status" value="1"/>
</dbReference>
<comment type="cofactor">
    <cofactor evidence="1">
        <name>Mg(2+)</name>
        <dbReference type="ChEBI" id="CHEBI:18420"/>
    </cofactor>
</comment>
<organism evidence="17 18">
    <name type="scientific">Edaphochlamys debaryana</name>
    <dbReference type="NCBI Taxonomy" id="47281"/>
    <lineage>
        <taxon>Eukaryota</taxon>
        <taxon>Viridiplantae</taxon>
        <taxon>Chlorophyta</taxon>
        <taxon>core chlorophytes</taxon>
        <taxon>Chlorophyceae</taxon>
        <taxon>CS clade</taxon>
        <taxon>Chlamydomonadales</taxon>
        <taxon>Chlamydomonadales incertae sedis</taxon>
        <taxon>Edaphochlamys</taxon>
    </lineage>
</organism>
<dbReference type="PANTHER" id="PTHR45852:SF1">
    <property type="entry name" value="SERINE_THREONINE-PROTEIN KINASE RIO2"/>
    <property type="match status" value="1"/>
</dbReference>
<dbReference type="GO" id="GO:0030490">
    <property type="term" value="P:maturation of SSU-rRNA"/>
    <property type="evidence" value="ECO:0007669"/>
    <property type="project" value="TreeGrafter"/>
</dbReference>
<evidence type="ECO:0000256" key="13">
    <source>
        <dbReference type="ARBA" id="ARBA00068353"/>
    </source>
</evidence>
<dbReference type="InterPro" id="IPR036390">
    <property type="entry name" value="WH_DNA-bd_sf"/>
</dbReference>
<dbReference type="EC" id="2.7.11.1" evidence="3"/>
<dbReference type="SMART" id="SM00090">
    <property type="entry name" value="RIO"/>
    <property type="match status" value="1"/>
</dbReference>
<evidence type="ECO:0000256" key="15">
    <source>
        <dbReference type="SAM" id="MobiDB-lite"/>
    </source>
</evidence>
<dbReference type="CDD" id="cd05144">
    <property type="entry name" value="RIO2_C"/>
    <property type="match status" value="1"/>
</dbReference>